<dbReference type="PROSITE" id="PS51257">
    <property type="entry name" value="PROKAR_LIPOPROTEIN"/>
    <property type="match status" value="1"/>
</dbReference>
<keyword evidence="3" id="KW-1185">Reference proteome</keyword>
<proteinExistence type="predicted"/>
<reference evidence="2 3" key="1">
    <citation type="journal article" date="2018" name="Front. Microbiol.">
        <title>Genome-Based Analysis Reveals the Taxonomy and Diversity of the Family Idiomarinaceae.</title>
        <authorList>
            <person name="Liu Y."/>
            <person name="Lai Q."/>
            <person name="Shao Z."/>
        </authorList>
    </citation>
    <scope>NUCLEOTIDE SEQUENCE [LARGE SCALE GENOMIC DNA]</scope>
    <source>
        <strain evidence="2 3">GBSy1</strain>
    </source>
</reference>
<dbReference type="Proteomes" id="UP000287410">
    <property type="component" value="Unassembled WGS sequence"/>
</dbReference>
<accession>A0ABY0C2C5</accession>
<comment type="caution">
    <text evidence="2">The sequence shown here is derived from an EMBL/GenBank/DDBJ whole genome shotgun (WGS) entry which is preliminary data.</text>
</comment>
<evidence type="ECO:0000313" key="2">
    <source>
        <dbReference type="EMBL" id="RUO32001.1"/>
    </source>
</evidence>
<name>A0ABY0C2C5_9GAMM</name>
<dbReference type="EMBL" id="PIPN01000001">
    <property type="protein sequence ID" value="RUO32001.1"/>
    <property type="molecule type" value="Genomic_DNA"/>
</dbReference>
<organism evidence="2 3">
    <name type="scientific">Aliidiomarina sedimenti</name>
    <dbReference type="NCBI Taxonomy" id="1933879"/>
    <lineage>
        <taxon>Bacteria</taxon>
        <taxon>Pseudomonadati</taxon>
        <taxon>Pseudomonadota</taxon>
        <taxon>Gammaproteobacteria</taxon>
        <taxon>Alteromonadales</taxon>
        <taxon>Idiomarinaceae</taxon>
        <taxon>Aliidiomarina</taxon>
    </lineage>
</organism>
<dbReference type="RefSeq" id="WP_126788203.1">
    <property type="nucleotide sequence ID" value="NZ_PIPN01000001.1"/>
</dbReference>
<evidence type="ECO:0008006" key="4">
    <source>
        <dbReference type="Google" id="ProtNLM"/>
    </source>
</evidence>
<evidence type="ECO:0000256" key="1">
    <source>
        <dbReference type="SAM" id="SignalP"/>
    </source>
</evidence>
<keyword evidence="1" id="KW-0732">Signal</keyword>
<protein>
    <recommendedName>
        <fullName evidence="4">Lipoprotein</fullName>
    </recommendedName>
</protein>
<feature type="signal peptide" evidence="1">
    <location>
        <begin position="1"/>
        <end position="18"/>
    </location>
</feature>
<feature type="chain" id="PRO_5045148687" description="Lipoprotein" evidence="1">
    <location>
        <begin position="19"/>
        <end position="128"/>
    </location>
</feature>
<evidence type="ECO:0000313" key="3">
    <source>
        <dbReference type="Proteomes" id="UP000287410"/>
    </source>
</evidence>
<gene>
    <name evidence="2" type="ORF">CWE12_03145</name>
</gene>
<sequence>MKYGMLLTAVLLTGCASANSETDADSLVHSRSEAVDFIVEHKTTEVALKCRPRSKEVASTIDWVKECNQRAFDYLTEQESNSVEFVREVTEKPFGLAADFAARFLMPNPENFEEVSIAQSFEYRLNEI</sequence>